<keyword evidence="2" id="KW-1185">Reference proteome</keyword>
<comment type="caution">
    <text evidence="1">The sequence shown here is derived from an EMBL/GenBank/DDBJ whole genome shotgun (WGS) entry which is preliminary data.</text>
</comment>
<name>A0AAE1C5W7_9PEZI</name>
<accession>A0AAE1C5W7</accession>
<protein>
    <submittedName>
        <fullName evidence="1">Uncharacterized protein</fullName>
    </submittedName>
</protein>
<organism evidence="1 2">
    <name type="scientific">Recurvomyces mirabilis</name>
    <dbReference type="NCBI Taxonomy" id="574656"/>
    <lineage>
        <taxon>Eukaryota</taxon>
        <taxon>Fungi</taxon>
        <taxon>Dikarya</taxon>
        <taxon>Ascomycota</taxon>
        <taxon>Pezizomycotina</taxon>
        <taxon>Dothideomycetes</taxon>
        <taxon>Dothideomycetidae</taxon>
        <taxon>Mycosphaerellales</taxon>
        <taxon>Teratosphaeriaceae</taxon>
        <taxon>Recurvomyces</taxon>
    </lineage>
</organism>
<sequence>MAATTPPPTAKVEALPLSVDSQWIWTYNGQDWPVVLCGDELAPSQFVAGPKSKYERIDDSDVAKLSKQRGLAFAQDVKEFQTAAY</sequence>
<gene>
    <name evidence="1" type="ORF">LTR78_000830</name>
</gene>
<evidence type="ECO:0000313" key="1">
    <source>
        <dbReference type="EMBL" id="KAK3679269.1"/>
    </source>
</evidence>
<dbReference type="EMBL" id="JAUTXT010000002">
    <property type="protein sequence ID" value="KAK3679269.1"/>
    <property type="molecule type" value="Genomic_DNA"/>
</dbReference>
<evidence type="ECO:0000313" key="2">
    <source>
        <dbReference type="Proteomes" id="UP001274830"/>
    </source>
</evidence>
<proteinExistence type="predicted"/>
<dbReference type="Proteomes" id="UP001274830">
    <property type="component" value="Unassembled WGS sequence"/>
</dbReference>
<reference evidence="1" key="1">
    <citation type="submission" date="2023-07" db="EMBL/GenBank/DDBJ databases">
        <title>Black Yeasts Isolated from many extreme environments.</title>
        <authorList>
            <person name="Coleine C."/>
            <person name="Stajich J.E."/>
            <person name="Selbmann L."/>
        </authorList>
    </citation>
    <scope>NUCLEOTIDE SEQUENCE</scope>
    <source>
        <strain evidence="1">CCFEE 5485</strain>
    </source>
</reference>
<dbReference type="AlphaFoldDB" id="A0AAE1C5W7"/>